<dbReference type="InterPro" id="IPR012337">
    <property type="entry name" value="RNaseH-like_sf"/>
</dbReference>
<comment type="similarity">
    <text evidence="5">Belongs to the RNase HII family. RnhC subfamily.</text>
</comment>
<dbReference type="PANTHER" id="PTHR10954">
    <property type="entry name" value="RIBONUCLEASE H2 SUBUNIT A"/>
    <property type="match status" value="1"/>
</dbReference>
<dbReference type="Gene3D" id="3.30.420.10">
    <property type="entry name" value="Ribonuclease H-like superfamily/Ribonuclease H"/>
    <property type="match status" value="1"/>
</dbReference>
<evidence type="ECO:0000256" key="7">
    <source>
        <dbReference type="ARBA" id="ARBA00022722"/>
    </source>
</evidence>
<protein>
    <recommendedName>
        <fullName evidence="12">Ribonuclease</fullName>
        <ecNumber evidence="12">3.1.26.4</ecNumber>
    </recommendedName>
</protein>
<organism evidence="14 15">
    <name type="scientific">candidate division WWE3 bacterium</name>
    <dbReference type="NCBI Taxonomy" id="2053526"/>
    <lineage>
        <taxon>Bacteria</taxon>
        <taxon>Katanobacteria</taxon>
    </lineage>
</organism>
<evidence type="ECO:0000256" key="9">
    <source>
        <dbReference type="ARBA" id="ARBA00022759"/>
    </source>
</evidence>
<evidence type="ECO:0000256" key="4">
    <source>
        <dbReference type="ARBA" id="ARBA00004496"/>
    </source>
</evidence>
<proteinExistence type="inferred from homology"/>
<evidence type="ECO:0000313" key="15">
    <source>
        <dbReference type="Proteomes" id="UP000710385"/>
    </source>
</evidence>
<dbReference type="GO" id="GO:0006298">
    <property type="term" value="P:mismatch repair"/>
    <property type="evidence" value="ECO:0007669"/>
    <property type="project" value="TreeGrafter"/>
</dbReference>
<evidence type="ECO:0000256" key="10">
    <source>
        <dbReference type="ARBA" id="ARBA00022801"/>
    </source>
</evidence>
<keyword evidence="10 11" id="KW-0378">Hydrolase</keyword>
<dbReference type="NCBIfam" id="TIGR00729">
    <property type="entry name" value="ribonuclease HII"/>
    <property type="match status" value="1"/>
</dbReference>
<dbReference type="Proteomes" id="UP000710385">
    <property type="component" value="Unassembled WGS sequence"/>
</dbReference>
<dbReference type="InterPro" id="IPR001352">
    <property type="entry name" value="RNase_HII/HIII"/>
</dbReference>
<dbReference type="GO" id="GO:0004523">
    <property type="term" value="F:RNA-DNA hybrid ribonuclease activity"/>
    <property type="evidence" value="ECO:0007669"/>
    <property type="project" value="UniProtKB-UniRule"/>
</dbReference>
<dbReference type="InterPro" id="IPR023160">
    <property type="entry name" value="RNase_HII_hlx-loop-hlx_cap_dom"/>
</dbReference>
<comment type="function">
    <text evidence="3 12">Endonuclease that specifically degrades the RNA of RNA-DNA hybrids.</text>
</comment>
<dbReference type="GO" id="GO:0003723">
    <property type="term" value="F:RNA binding"/>
    <property type="evidence" value="ECO:0007669"/>
    <property type="project" value="UniProtKB-UniRule"/>
</dbReference>
<keyword evidence="9 11" id="KW-0255">Endonuclease</keyword>
<evidence type="ECO:0000259" key="13">
    <source>
        <dbReference type="PROSITE" id="PS51975"/>
    </source>
</evidence>
<dbReference type="Gene3D" id="1.10.10.460">
    <property type="entry name" value="Ribonuclease hii. Domain 2"/>
    <property type="match status" value="1"/>
</dbReference>
<comment type="cofactor">
    <cofactor evidence="11">
        <name>Mn(2+)</name>
        <dbReference type="ChEBI" id="CHEBI:29035"/>
    </cofactor>
    <cofactor evidence="11">
        <name>Mg(2+)</name>
        <dbReference type="ChEBI" id="CHEBI:18420"/>
    </cofactor>
    <text evidence="11">Manganese or magnesium. Binds 1 divalent metal ion per monomer in the absence of substrate. May bind a second metal ion after substrate binding.</text>
</comment>
<dbReference type="EMBL" id="JABTTY010000001">
    <property type="protein sequence ID" value="MBE7525094.1"/>
    <property type="molecule type" value="Genomic_DNA"/>
</dbReference>
<evidence type="ECO:0000256" key="3">
    <source>
        <dbReference type="ARBA" id="ARBA00004065"/>
    </source>
</evidence>
<dbReference type="AlphaFoldDB" id="A0A928TQ37"/>
<reference evidence="14" key="1">
    <citation type="submission" date="2020-05" db="EMBL/GenBank/DDBJ databases">
        <title>High-Quality Genomes of Partial-Nitritation/Anammox System by Hierarchical Clustering Based Hybrid Assembly.</title>
        <authorList>
            <person name="Liu L."/>
            <person name="Wang Y."/>
            <person name="Che Y."/>
            <person name="Chen Y."/>
            <person name="Xia Y."/>
            <person name="Luo R."/>
            <person name="Cheng S.H."/>
            <person name="Zheng C."/>
            <person name="Zhang T."/>
        </authorList>
    </citation>
    <scope>NUCLEOTIDE SEQUENCE</scope>
    <source>
        <strain evidence="14">H1_PAT1</strain>
    </source>
</reference>
<dbReference type="GO" id="GO:0005737">
    <property type="term" value="C:cytoplasm"/>
    <property type="evidence" value="ECO:0007669"/>
    <property type="project" value="UniProtKB-SubCell"/>
</dbReference>
<gene>
    <name evidence="14" type="primary">rnhB</name>
    <name evidence="14" type="ORF">HS096_01725</name>
</gene>
<feature type="binding site" evidence="11">
    <location>
        <position position="16"/>
    </location>
    <ligand>
        <name>a divalent metal cation</name>
        <dbReference type="ChEBI" id="CHEBI:60240"/>
    </ligand>
</feature>
<feature type="binding site" evidence="11">
    <location>
        <position position="120"/>
    </location>
    <ligand>
        <name>a divalent metal cation</name>
        <dbReference type="ChEBI" id="CHEBI:60240"/>
    </ligand>
</feature>
<evidence type="ECO:0000256" key="8">
    <source>
        <dbReference type="ARBA" id="ARBA00022723"/>
    </source>
</evidence>
<evidence type="ECO:0000256" key="6">
    <source>
        <dbReference type="ARBA" id="ARBA00022490"/>
    </source>
</evidence>
<dbReference type="EC" id="3.1.26.4" evidence="12"/>
<keyword evidence="8 11" id="KW-0479">Metal-binding</keyword>
<dbReference type="InterPro" id="IPR036397">
    <property type="entry name" value="RNaseH_sf"/>
</dbReference>
<dbReference type="InterPro" id="IPR004649">
    <property type="entry name" value="RNase_H2_suA"/>
</dbReference>
<dbReference type="GO" id="GO:0046872">
    <property type="term" value="F:metal ion binding"/>
    <property type="evidence" value="ECO:0007669"/>
    <property type="project" value="UniProtKB-KW"/>
</dbReference>
<keyword evidence="7 11" id="KW-0540">Nuclease</keyword>
<evidence type="ECO:0000313" key="14">
    <source>
        <dbReference type="EMBL" id="MBE7525094.1"/>
    </source>
</evidence>
<evidence type="ECO:0000256" key="2">
    <source>
        <dbReference type="ARBA" id="ARBA00001946"/>
    </source>
</evidence>
<name>A0A928TQ37_UNCKA</name>
<feature type="domain" description="RNase H type-2" evidence="13">
    <location>
        <begin position="9"/>
        <end position="220"/>
    </location>
</feature>
<dbReference type="GO" id="GO:0032299">
    <property type="term" value="C:ribonuclease H2 complex"/>
    <property type="evidence" value="ECO:0007669"/>
    <property type="project" value="TreeGrafter"/>
</dbReference>
<comment type="catalytic activity">
    <reaction evidence="1 11 12">
        <text>Endonucleolytic cleavage to 5'-phosphomonoester.</text>
        <dbReference type="EC" id="3.1.26.4"/>
    </reaction>
</comment>
<dbReference type="SUPFAM" id="SSF53098">
    <property type="entry name" value="Ribonuclease H-like"/>
    <property type="match status" value="1"/>
</dbReference>
<dbReference type="PANTHER" id="PTHR10954:SF23">
    <property type="entry name" value="RIBONUCLEASE"/>
    <property type="match status" value="1"/>
</dbReference>
<keyword evidence="6" id="KW-0963">Cytoplasm</keyword>
<comment type="caution">
    <text evidence="14">The sequence shown here is derived from an EMBL/GenBank/DDBJ whole genome shotgun (WGS) entry which is preliminary data.</text>
</comment>
<dbReference type="Pfam" id="PF01351">
    <property type="entry name" value="RNase_HII"/>
    <property type="match status" value="1"/>
</dbReference>
<comment type="subcellular location">
    <subcellularLocation>
        <location evidence="4">Cytoplasm</location>
    </subcellularLocation>
</comment>
<evidence type="ECO:0000256" key="1">
    <source>
        <dbReference type="ARBA" id="ARBA00000077"/>
    </source>
</evidence>
<evidence type="ECO:0000256" key="5">
    <source>
        <dbReference type="ARBA" id="ARBA00008378"/>
    </source>
</evidence>
<accession>A0A928TQ37</accession>
<feature type="binding site" evidence="11">
    <location>
        <position position="15"/>
    </location>
    <ligand>
        <name>a divalent metal cation</name>
        <dbReference type="ChEBI" id="CHEBI:60240"/>
    </ligand>
</feature>
<dbReference type="PROSITE" id="PS51975">
    <property type="entry name" value="RNASE_H_2"/>
    <property type="match status" value="1"/>
</dbReference>
<sequence>MVNASRIRPISVGIDESGRGCVIGPMVVAIVAADESDRRWFWKHRVRDSKLVPPHERDALAERIKERCWFELRIADAPTIDEAVRNRSRNLTGLELEMMAELLREFQDEHPDRAALALVDAPSVNPQGFLEKLYDASGWESMEQLVAKHRADKTDRTVAAASILAKAERERLIARLKKELGIDFGCGYTHDEATRTFVASCPAHAPYVRWSWSTTRIRSS</sequence>
<evidence type="ECO:0000256" key="12">
    <source>
        <dbReference type="RuleBase" id="RU003515"/>
    </source>
</evidence>
<evidence type="ECO:0000256" key="11">
    <source>
        <dbReference type="PROSITE-ProRule" id="PRU01319"/>
    </source>
</evidence>
<dbReference type="GO" id="GO:0043137">
    <property type="term" value="P:DNA replication, removal of RNA primer"/>
    <property type="evidence" value="ECO:0007669"/>
    <property type="project" value="TreeGrafter"/>
</dbReference>
<comment type="cofactor">
    <cofactor evidence="2">
        <name>Mg(2+)</name>
        <dbReference type="ChEBI" id="CHEBI:18420"/>
    </cofactor>
</comment>
<dbReference type="InterPro" id="IPR024567">
    <property type="entry name" value="RNase_HII/HIII_dom"/>
</dbReference>